<dbReference type="GO" id="GO:0033269">
    <property type="term" value="C:internode region of axon"/>
    <property type="evidence" value="ECO:0007669"/>
    <property type="project" value="TreeGrafter"/>
</dbReference>
<reference evidence="7" key="3">
    <citation type="submission" date="2025-09" db="UniProtKB">
        <authorList>
            <consortium name="Ensembl"/>
        </authorList>
    </citation>
    <scope>IDENTIFICATION</scope>
    <source>
        <strain evidence="7">Thorbecke</strain>
    </source>
</reference>
<dbReference type="GO" id="GO:0043025">
    <property type="term" value="C:neuronal cell body"/>
    <property type="evidence" value="ECO:0007669"/>
    <property type="project" value="TreeGrafter"/>
</dbReference>
<name>A0A5F9CCC0_RABIT</name>
<proteinExistence type="inferred from homology"/>
<evidence type="ECO:0000256" key="1">
    <source>
        <dbReference type="ARBA" id="ARBA00004392"/>
    </source>
</evidence>
<evidence type="ECO:0000256" key="3">
    <source>
        <dbReference type="ARBA" id="ARBA00019097"/>
    </source>
</evidence>
<evidence type="ECO:0000256" key="2">
    <source>
        <dbReference type="ARBA" id="ARBA00005936"/>
    </source>
</evidence>
<feature type="region of interest" description="Disordered" evidence="6">
    <location>
        <begin position="1"/>
        <end position="22"/>
    </location>
</feature>
<dbReference type="PRINTS" id="PR00212">
    <property type="entry name" value="MYELINMBP"/>
</dbReference>
<reference evidence="7" key="2">
    <citation type="submission" date="2025-08" db="UniProtKB">
        <authorList>
            <consortium name="Ensembl"/>
        </authorList>
    </citation>
    <scope>IDENTIFICATION</scope>
    <source>
        <strain evidence="7">Thorbecke</strain>
    </source>
</reference>
<reference evidence="7 8" key="1">
    <citation type="journal article" date="2011" name="Nature">
        <title>A high-resolution map of human evolutionary constraint using 29 mammals.</title>
        <authorList>
            <person name="Lindblad-Toh K."/>
            <person name="Garber M."/>
            <person name="Zuk O."/>
            <person name="Lin M.F."/>
            <person name="Parker B.J."/>
            <person name="Washietl S."/>
            <person name="Kheradpour P."/>
            <person name="Ernst J."/>
            <person name="Jordan G."/>
            <person name="Mauceli E."/>
            <person name="Ward L.D."/>
            <person name="Lowe C.B."/>
            <person name="Holloway A.K."/>
            <person name="Clamp M."/>
            <person name="Gnerre S."/>
            <person name="Alfoldi J."/>
            <person name="Beal K."/>
            <person name="Chang J."/>
            <person name="Clawson H."/>
            <person name="Cuff J."/>
            <person name="Di Palma F."/>
            <person name="Fitzgerald S."/>
            <person name="Flicek P."/>
            <person name="Guttman M."/>
            <person name="Hubisz M.J."/>
            <person name="Jaffe D.B."/>
            <person name="Jungreis I."/>
            <person name="Kent W.J."/>
            <person name="Kostka D."/>
            <person name="Lara M."/>
            <person name="Martins A.L."/>
            <person name="Massingham T."/>
            <person name="Moltke I."/>
            <person name="Raney B.J."/>
            <person name="Rasmussen M.D."/>
            <person name="Robinson J."/>
            <person name="Stark A."/>
            <person name="Vilella A.J."/>
            <person name="Wen J."/>
            <person name="Xie X."/>
            <person name="Zody M.C."/>
            <person name="Baldwin J."/>
            <person name="Bloom T."/>
            <person name="Chin C.W."/>
            <person name="Heiman D."/>
            <person name="Nicol R."/>
            <person name="Nusbaum C."/>
            <person name="Young S."/>
            <person name="Wilkinson J."/>
            <person name="Worley K.C."/>
            <person name="Kovar C.L."/>
            <person name="Muzny D.M."/>
            <person name="Gibbs R.A."/>
            <person name="Cree A."/>
            <person name="Dihn H.H."/>
            <person name="Fowler G."/>
            <person name="Jhangiani S."/>
            <person name="Joshi V."/>
            <person name="Lee S."/>
            <person name="Lewis L.R."/>
            <person name="Nazareth L.V."/>
            <person name="Okwuonu G."/>
            <person name="Santibanez J."/>
            <person name="Warren W.C."/>
            <person name="Mardis E.R."/>
            <person name="Weinstock G.M."/>
            <person name="Wilson R.K."/>
            <person name="Delehaunty K."/>
            <person name="Dooling D."/>
            <person name="Fronik C."/>
            <person name="Fulton L."/>
            <person name="Fulton B."/>
            <person name="Graves T."/>
            <person name="Minx P."/>
            <person name="Sodergren E."/>
            <person name="Birney E."/>
            <person name="Margulies E.H."/>
            <person name="Herrero J."/>
            <person name="Green E.D."/>
            <person name="Haussler D."/>
            <person name="Siepel A."/>
            <person name="Goldman N."/>
            <person name="Pollard K.S."/>
            <person name="Pedersen J.S."/>
            <person name="Lander E.S."/>
            <person name="Kellis M."/>
        </authorList>
    </citation>
    <scope>NUCLEOTIDE SEQUENCE [LARGE SCALE GENOMIC DNA]</scope>
    <source>
        <strain evidence="8">Thorbecke</strain>
    </source>
</reference>
<protein>
    <recommendedName>
        <fullName evidence="3">Myelin basic protein</fullName>
    </recommendedName>
</protein>
<dbReference type="Ensembl" id="ENSOCUT00000051605.1">
    <property type="protein sequence ID" value="ENSOCUP00000030841.1"/>
    <property type="gene ID" value="ENSOCUG00000025487.3"/>
</dbReference>
<comment type="similarity">
    <text evidence="2">Belongs to the myelin basic protein family.</text>
</comment>
<dbReference type="AlphaFoldDB" id="A0A5F9CCC0"/>
<dbReference type="Bgee" id="ENSOCUG00000025487">
    <property type="expression patterns" value="Expressed in prefrontal cortex and 16 other cell types or tissues"/>
</dbReference>
<evidence type="ECO:0000313" key="7">
    <source>
        <dbReference type="Ensembl" id="ENSOCUP00000030841.1"/>
    </source>
</evidence>
<organism evidence="7 8">
    <name type="scientific">Oryctolagus cuniculus</name>
    <name type="common">Rabbit</name>
    <dbReference type="NCBI Taxonomy" id="9986"/>
    <lineage>
        <taxon>Eukaryota</taxon>
        <taxon>Metazoa</taxon>
        <taxon>Chordata</taxon>
        <taxon>Craniata</taxon>
        <taxon>Vertebrata</taxon>
        <taxon>Euteleostomi</taxon>
        <taxon>Mammalia</taxon>
        <taxon>Eutheria</taxon>
        <taxon>Euarchontoglires</taxon>
        <taxon>Glires</taxon>
        <taxon>Lagomorpha</taxon>
        <taxon>Leporidae</taxon>
        <taxon>Oryctolagus</taxon>
    </lineage>
</organism>
<keyword evidence="4" id="KW-1003">Cell membrane</keyword>
<dbReference type="GO" id="GO:0019911">
    <property type="term" value="F:structural constituent of myelin sheath"/>
    <property type="evidence" value="ECO:0007669"/>
    <property type="project" value="InterPro"/>
</dbReference>
<keyword evidence="5" id="KW-0472">Membrane</keyword>
<feature type="region of interest" description="Disordered" evidence="6">
    <location>
        <begin position="45"/>
        <end position="82"/>
    </location>
</feature>
<evidence type="ECO:0000256" key="5">
    <source>
        <dbReference type="ARBA" id="ARBA00023136"/>
    </source>
</evidence>
<evidence type="ECO:0000313" key="8">
    <source>
        <dbReference type="Proteomes" id="UP000001811"/>
    </source>
</evidence>
<keyword evidence="8" id="KW-1185">Reference proteome</keyword>
<dbReference type="Pfam" id="PF01669">
    <property type="entry name" value="Myelin_MBP"/>
    <property type="match status" value="1"/>
</dbReference>
<dbReference type="GO" id="GO:0042552">
    <property type="term" value="P:myelination"/>
    <property type="evidence" value="ECO:0007669"/>
    <property type="project" value="TreeGrafter"/>
</dbReference>
<accession>A0A5F9CCC0</accession>
<gene>
    <name evidence="7" type="primary">MBP</name>
</gene>
<comment type="subcellular location">
    <subcellularLocation>
        <location evidence="1">Myelin membrane</location>
        <topology evidence="1">Peripheral membrane protein</topology>
        <orientation evidence="1">Cytoplasmic side</orientation>
    </subcellularLocation>
</comment>
<dbReference type="GeneTree" id="ENSGT00390000014772"/>
<evidence type="ECO:0000256" key="6">
    <source>
        <dbReference type="SAM" id="MobiDB-lite"/>
    </source>
</evidence>
<dbReference type="GO" id="GO:0043218">
    <property type="term" value="C:compact myelin"/>
    <property type="evidence" value="ECO:0007669"/>
    <property type="project" value="TreeGrafter"/>
</dbReference>
<dbReference type="Proteomes" id="UP000001811">
    <property type="component" value="Unplaced"/>
</dbReference>
<sequence>MASQKRPSQRHGSKYLATASTMDHARHGFLPRHRDTGILDSIGRFFSSDRGAPKRGSGKDHAARTTHYGSLPQKSHGRPQDENPVVHFFKNIVSGGGRGTVLSRFSWGAEGQKPGFGYGGRAADYKSAHKGLKGADAQGTLSRLFKLVRTPWEGWEEWRRAGQGSLGAPVCETVADPADRLWRKSRR</sequence>
<dbReference type="InterPro" id="IPR000548">
    <property type="entry name" value="Myelin_BP"/>
</dbReference>
<dbReference type="PROSITE" id="PS00569">
    <property type="entry name" value="MYELIN_MBP"/>
    <property type="match status" value="1"/>
</dbReference>
<dbReference type="GO" id="GO:0071944">
    <property type="term" value="C:cell periphery"/>
    <property type="evidence" value="ECO:0007669"/>
    <property type="project" value="TreeGrafter"/>
</dbReference>
<dbReference type="PANTHER" id="PTHR11429:SF0">
    <property type="entry name" value="MYELIN BASIC PROTEIN"/>
    <property type="match status" value="1"/>
</dbReference>
<evidence type="ECO:0000256" key="4">
    <source>
        <dbReference type="ARBA" id="ARBA00022475"/>
    </source>
</evidence>
<dbReference type="PANTHER" id="PTHR11429">
    <property type="entry name" value="MYELIN BASIC PROTEIN"/>
    <property type="match status" value="1"/>
</dbReference>